<name>A0A2A7US35_COMTR</name>
<dbReference type="RefSeq" id="WP_083520649.1">
    <property type="nucleotide sequence ID" value="NZ_DALZSI010000014.1"/>
</dbReference>
<keyword evidence="3" id="KW-1185">Reference proteome</keyword>
<comment type="caution">
    <text evidence="2">The sequence shown here is derived from an EMBL/GenBank/DDBJ whole genome shotgun (WGS) entry which is preliminary data.</text>
</comment>
<feature type="chain" id="PRO_5012540803" evidence="1">
    <location>
        <begin position="22"/>
        <end position="244"/>
    </location>
</feature>
<feature type="signal peptide" evidence="1">
    <location>
        <begin position="1"/>
        <end position="21"/>
    </location>
</feature>
<dbReference type="OrthoDB" id="9775969at2"/>
<gene>
    <name evidence="2" type="ORF">CRM82_04690</name>
</gene>
<organism evidence="2 3">
    <name type="scientific">Comamonas terrigena</name>
    <dbReference type="NCBI Taxonomy" id="32013"/>
    <lineage>
        <taxon>Bacteria</taxon>
        <taxon>Pseudomonadati</taxon>
        <taxon>Pseudomonadota</taxon>
        <taxon>Betaproteobacteria</taxon>
        <taxon>Burkholderiales</taxon>
        <taxon>Comamonadaceae</taxon>
        <taxon>Comamonas</taxon>
    </lineage>
</organism>
<proteinExistence type="predicted"/>
<dbReference type="EMBL" id="PDEA01000001">
    <property type="protein sequence ID" value="PEH88006.1"/>
    <property type="molecule type" value="Genomic_DNA"/>
</dbReference>
<dbReference type="InterPro" id="IPR021409">
    <property type="entry name" value="DUF3047"/>
</dbReference>
<evidence type="ECO:0000313" key="2">
    <source>
        <dbReference type="EMBL" id="PEH88006.1"/>
    </source>
</evidence>
<dbReference type="STRING" id="1219032.GCA_001515545_03964"/>
<sequence length="244" mass="26326">MPSWAPMVLALGLGMAAHSRAQTAPPVVPAFSAMAAGAVPAPWHFASLPRKKPTEFSVAPLDGQQVLRVHTQDAYGNLVLAIGSPGSSARQLHWRWRVDQPVQGADLRQRAGDDAALKLCVSFDFDARQLSWSERTKLHLGQIATGEPIPTETLCYVWDGTSPAGSVLHSPFTHRLRYLVLHGSNAPLGRWQEEKRDLAADYARAFGDESPQGMPALTAITVSADADNTHGEGLAYLGDIHLLP</sequence>
<keyword evidence="1" id="KW-0732">Signal</keyword>
<dbReference type="Pfam" id="PF11249">
    <property type="entry name" value="DUF3047"/>
    <property type="match status" value="1"/>
</dbReference>
<dbReference type="Proteomes" id="UP000220246">
    <property type="component" value="Unassembled WGS sequence"/>
</dbReference>
<evidence type="ECO:0000256" key="1">
    <source>
        <dbReference type="SAM" id="SignalP"/>
    </source>
</evidence>
<dbReference type="AlphaFoldDB" id="A0A2A7US35"/>
<evidence type="ECO:0000313" key="3">
    <source>
        <dbReference type="Proteomes" id="UP000220246"/>
    </source>
</evidence>
<reference evidence="3" key="1">
    <citation type="submission" date="2017-09" db="EMBL/GenBank/DDBJ databases">
        <title>FDA dAtabase for Regulatory Grade micrObial Sequences (FDA-ARGOS): Supporting development and validation of Infectious Disease Dx tests.</title>
        <authorList>
            <person name="Minogue T."/>
            <person name="Wolcott M."/>
            <person name="Wasieloski L."/>
            <person name="Aguilar W."/>
            <person name="Moore D."/>
            <person name="Tallon L."/>
            <person name="Sadzewicz L."/>
            <person name="Ott S."/>
            <person name="Zhao X."/>
            <person name="Nagaraj S."/>
            <person name="Vavikolanu K."/>
            <person name="Aluvathingal J."/>
            <person name="Nadendla S."/>
            <person name="Sichtig H."/>
        </authorList>
    </citation>
    <scope>NUCLEOTIDE SEQUENCE [LARGE SCALE GENOMIC DNA]</scope>
    <source>
        <strain evidence="3">FDAARGOS_394</strain>
    </source>
</reference>
<accession>A0A2A7US35</accession>
<protein>
    <submittedName>
        <fullName evidence="2">DUF3047 domain-containing protein</fullName>
    </submittedName>
</protein>